<reference evidence="1 2" key="1">
    <citation type="journal article" date="2013" name="Proc. Natl. Acad. Sci. U.S.A.">
        <title>Genome of an arbuscular mycorrhizal fungus provides insight into the oldest plant symbiosis.</title>
        <authorList>
            <person name="Tisserant E."/>
            <person name="Malbreil M."/>
            <person name="Kuo A."/>
            <person name="Kohler A."/>
            <person name="Symeonidi A."/>
            <person name="Balestrini R."/>
            <person name="Charron P."/>
            <person name="Duensing N."/>
            <person name="Frei Dit Frey N."/>
            <person name="Gianinazzi-Pearson V."/>
            <person name="Gilbert L.B."/>
            <person name="Handa Y."/>
            <person name="Herr J.R."/>
            <person name="Hijri M."/>
            <person name="Koul R."/>
            <person name="Kawaguchi M."/>
            <person name="Krajinski F."/>
            <person name="Lammers P.J."/>
            <person name="Masclaux F.G."/>
            <person name="Murat C."/>
            <person name="Morin E."/>
            <person name="Ndikumana S."/>
            <person name="Pagni M."/>
            <person name="Petitpierre D."/>
            <person name="Requena N."/>
            <person name="Rosikiewicz P."/>
            <person name="Riley R."/>
            <person name="Saito K."/>
            <person name="San Clemente H."/>
            <person name="Shapiro H."/>
            <person name="van Tuinen D."/>
            <person name="Becard G."/>
            <person name="Bonfante P."/>
            <person name="Paszkowski U."/>
            <person name="Shachar-Hill Y.Y."/>
            <person name="Tuskan G.A."/>
            <person name="Young P.W."/>
            <person name="Sanders I.R."/>
            <person name="Henrissat B."/>
            <person name="Rensing S.A."/>
            <person name="Grigoriev I.V."/>
            <person name="Corradi N."/>
            <person name="Roux C."/>
            <person name="Martin F."/>
        </authorList>
    </citation>
    <scope>NUCLEOTIDE SEQUENCE [LARGE SCALE GENOMIC DNA]</scope>
    <source>
        <strain evidence="1 2">DAOM 197198</strain>
    </source>
</reference>
<keyword evidence="2" id="KW-1185">Reference proteome</keyword>
<proteinExistence type="predicted"/>
<evidence type="ECO:0008006" key="3">
    <source>
        <dbReference type="Google" id="ProtNLM"/>
    </source>
</evidence>
<dbReference type="InterPro" id="IPR011043">
    <property type="entry name" value="Gal_Oxase/kelch_b-propeller"/>
</dbReference>
<evidence type="ECO:0000313" key="2">
    <source>
        <dbReference type="Proteomes" id="UP000018888"/>
    </source>
</evidence>
<comment type="caution">
    <text evidence="1">The sequence shown here is derived from an EMBL/GenBank/DDBJ whole genome shotgun (WGS) entry which is preliminary data.</text>
</comment>
<dbReference type="Proteomes" id="UP000018888">
    <property type="component" value="Unassembled WGS sequence"/>
</dbReference>
<dbReference type="AlphaFoldDB" id="A0A2P4QPW7"/>
<name>A0A2P4QPW7_RHIID</name>
<protein>
    <recommendedName>
        <fullName evidence="3">Galactose oxidase</fullName>
    </recommendedName>
</protein>
<dbReference type="InterPro" id="IPR015915">
    <property type="entry name" value="Kelch-typ_b-propeller"/>
</dbReference>
<accession>A0A2P4QPW7</accession>
<dbReference type="SUPFAM" id="SSF50965">
    <property type="entry name" value="Galactose oxidase, central domain"/>
    <property type="match status" value="1"/>
</dbReference>
<sequence>MDKAQFLTTNEWIITKTTGIAPGKRREINDVINNETRKFYAFSGLDTNDQNVTARRVTMENRFLHSAVLTPDERIIVFGGNKDDIATPVLNPLAVLNTKVVPYEWSVPTPAPPLPLTTNLHSATLVGNYMFNSYSVFLRSKLNNLLLGQNSTTVNTSSTGLSVAIPVDNVAGLLGYKYYKKQKYTRAIPTAGSPTL</sequence>
<evidence type="ECO:0000313" key="1">
    <source>
        <dbReference type="EMBL" id="POG79676.1"/>
    </source>
</evidence>
<dbReference type="EMBL" id="AUPC02000023">
    <property type="protein sequence ID" value="POG79676.1"/>
    <property type="molecule type" value="Genomic_DNA"/>
</dbReference>
<dbReference type="VEuPathDB" id="FungiDB:RhiirFUN_020685"/>
<organism evidence="1 2">
    <name type="scientific">Rhizophagus irregularis (strain DAOM 181602 / DAOM 197198 / MUCL 43194)</name>
    <name type="common">Arbuscular mycorrhizal fungus</name>
    <name type="synonym">Glomus intraradices</name>
    <dbReference type="NCBI Taxonomy" id="747089"/>
    <lineage>
        <taxon>Eukaryota</taxon>
        <taxon>Fungi</taxon>
        <taxon>Fungi incertae sedis</taxon>
        <taxon>Mucoromycota</taxon>
        <taxon>Glomeromycotina</taxon>
        <taxon>Glomeromycetes</taxon>
        <taxon>Glomerales</taxon>
        <taxon>Glomeraceae</taxon>
        <taxon>Rhizophagus</taxon>
    </lineage>
</organism>
<reference evidence="1 2" key="2">
    <citation type="journal article" date="2018" name="New Phytol.">
        <title>High intraspecific genome diversity in the model arbuscular mycorrhizal symbiont Rhizophagus irregularis.</title>
        <authorList>
            <person name="Chen E.C.H."/>
            <person name="Morin E."/>
            <person name="Beaudet D."/>
            <person name="Noel J."/>
            <person name="Yildirir G."/>
            <person name="Ndikumana S."/>
            <person name="Charron P."/>
            <person name="St-Onge C."/>
            <person name="Giorgi J."/>
            <person name="Kruger M."/>
            <person name="Marton T."/>
            <person name="Ropars J."/>
            <person name="Grigoriev I.V."/>
            <person name="Hainaut M."/>
            <person name="Henrissat B."/>
            <person name="Roux C."/>
            <person name="Martin F."/>
            <person name="Corradi N."/>
        </authorList>
    </citation>
    <scope>NUCLEOTIDE SEQUENCE [LARGE SCALE GENOMIC DNA]</scope>
    <source>
        <strain evidence="1 2">DAOM 197198</strain>
    </source>
</reference>
<dbReference type="Gene3D" id="2.120.10.80">
    <property type="entry name" value="Kelch-type beta propeller"/>
    <property type="match status" value="1"/>
</dbReference>
<gene>
    <name evidence="1" type="ORF">GLOIN_2v1765336</name>
</gene>